<dbReference type="KEGG" id="fya:KMW28_11985"/>
<sequence length="237" mass="27667">MIKKIYNKVLLLVLLTCSCFGQDFEIPTPKKYLEISPLINSYRGDLGSFNQINGGINLAFIYNKPRRGNLRLDFTYLYVQASRLRGKDYVPPIQEPIPNNYFQSQTLNFSLSYMFYIINKKNIKLYLAQGLGVFYFDPLDENGESYFENISDNSRGYYQTRNESETYSKFTLSLPTRFGLMYYFPTNFGIGLSGTFYNPFTDYLDNISDFGTVKGYDNVFSLNFNFHIPLQYQKLKK</sequence>
<dbReference type="AlphaFoldDB" id="A0AAX1MYS0"/>
<proteinExistence type="predicted"/>
<keyword evidence="1" id="KW-0732">Signal</keyword>
<feature type="signal peptide" evidence="1">
    <location>
        <begin position="1"/>
        <end position="21"/>
    </location>
</feature>
<gene>
    <name evidence="2" type="ORF">KMW28_11985</name>
</gene>
<dbReference type="PROSITE" id="PS51257">
    <property type="entry name" value="PROKAR_LIPOPROTEIN"/>
    <property type="match status" value="1"/>
</dbReference>
<dbReference type="RefSeq" id="WP_169663216.1">
    <property type="nucleotide sequence ID" value="NZ_CP076132.1"/>
</dbReference>
<dbReference type="Proteomes" id="UP000678679">
    <property type="component" value="Chromosome 1"/>
</dbReference>
<accession>A0AAX1MYS0</accession>
<evidence type="ECO:0000313" key="3">
    <source>
        <dbReference type="Proteomes" id="UP000678679"/>
    </source>
</evidence>
<organism evidence="2 3">
    <name type="scientific">Flammeovirga yaeyamensis</name>
    <dbReference type="NCBI Taxonomy" id="367791"/>
    <lineage>
        <taxon>Bacteria</taxon>
        <taxon>Pseudomonadati</taxon>
        <taxon>Bacteroidota</taxon>
        <taxon>Cytophagia</taxon>
        <taxon>Cytophagales</taxon>
        <taxon>Flammeovirgaceae</taxon>
        <taxon>Flammeovirga</taxon>
    </lineage>
</organism>
<evidence type="ECO:0000256" key="1">
    <source>
        <dbReference type="SAM" id="SignalP"/>
    </source>
</evidence>
<keyword evidence="3" id="KW-1185">Reference proteome</keyword>
<evidence type="ECO:0008006" key="4">
    <source>
        <dbReference type="Google" id="ProtNLM"/>
    </source>
</evidence>
<evidence type="ECO:0000313" key="2">
    <source>
        <dbReference type="EMBL" id="QWG00372.1"/>
    </source>
</evidence>
<protein>
    <recommendedName>
        <fullName evidence="4">Outer membrane protein beta-barrel domain-containing protein</fullName>
    </recommendedName>
</protein>
<feature type="chain" id="PRO_5043925905" description="Outer membrane protein beta-barrel domain-containing protein" evidence="1">
    <location>
        <begin position="22"/>
        <end position="237"/>
    </location>
</feature>
<name>A0AAX1MYS0_9BACT</name>
<dbReference type="EMBL" id="CP076132">
    <property type="protein sequence ID" value="QWG00372.1"/>
    <property type="molecule type" value="Genomic_DNA"/>
</dbReference>
<reference evidence="2 3" key="1">
    <citation type="submission" date="2021-05" db="EMBL/GenBank/DDBJ databases">
        <title>Comparative genomic studies on the polysaccharide-degrading batcterial strains of the Flammeovirga genus.</title>
        <authorList>
            <person name="Zewei F."/>
            <person name="Zheng Z."/>
            <person name="Yu L."/>
            <person name="Ruyue G."/>
            <person name="Yanhong M."/>
            <person name="Yuanyuan C."/>
            <person name="Jingyan G."/>
            <person name="Wenjun H."/>
        </authorList>
    </citation>
    <scope>NUCLEOTIDE SEQUENCE [LARGE SCALE GENOMIC DNA]</scope>
    <source>
        <strain evidence="2 3">NBRC:100898</strain>
    </source>
</reference>